<keyword evidence="1 3" id="KW-0689">Ribosomal protein</keyword>
<dbReference type="InterPro" id="IPR023803">
    <property type="entry name" value="Ribosomal_bS16_dom_sf"/>
</dbReference>
<evidence type="ECO:0000256" key="2">
    <source>
        <dbReference type="ARBA" id="ARBA00023274"/>
    </source>
</evidence>
<dbReference type="EMBL" id="CP135136">
    <property type="protein sequence ID" value="WWR11838.1"/>
    <property type="molecule type" value="Genomic_DNA"/>
</dbReference>
<dbReference type="Gene3D" id="3.30.1320.10">
    <property type="match status" value="1"/>
</dbReference>
<dbReference type="GO" id="GO:0005840">
    <property type="term" value="C:ribosome"/>
    <property type="evidence" value="ECO:0007669"/>
    <property type="project" value="UniProtKB-KW"/>
</dbReference>
<proteinExistence type="inferred from homology"/>
<dbReference type="PANTHER" id="PTHR12919">
    <property type="entry name" value="30S RIBOSOMAL PROTEIN S16"/>
    <property type="match status" value="1"/>
</dbReference>
<keyword evidence="5" id="KW-1185">Reference proteome</keyword>
<comment type="similarity">
    <text evidence="3">Belongs to the bacterial ribosomal protein bS16 family.</text>
</comment>
<dbReference type="PANTHER" id="PTHR12919:SF20">
    <property type="entry name" value="SMALL RIBOSOMAL SUBUNIT PROTEIN BS16M"/>
    <property type="match status" value="1"/>
</dbReference>
<keyword evidence="2 3" id="KW-0687">Ribonucleoprotein</keyword>
<dbReference type="InterPro" id="IPR000307">
    <property type="entry name" value="Ribosomal_bS16"/>
</dbReference>
<accession>A0ABZ2GWL3</accession>
<evidence type="ECO:0000256" key="1">
    <source>
        <dbReference type="ARBA" id="ARBA00022980"/>
    </source>
</evidence>
<protein>
    <recommendedName>
        <fullName evidence="3">Small ribosomal subunit protein bS16</fullName>
    </recommendedName>
</protein>
<reference evidence="4" key="1">
    <citation type="submission" date="2023-09" db="EMBL/GenBank/DDBJ databases">
        <title>Genomes of two closely related lineages of the louse Polyplax serrata with different host specificities.</title>
        <authorList>
            <person name="Martinu J."/>
            <person name="Tarabai H."/>
            <person name="Stefka J."/>
            <person name="Hypsa V."/>
        </authorList>
    </citation>
    <scope>NUCLEOTIDE SEQUENCE [LARGE SCALE GENOMIC DNA]</scope>
    <source>
        <strain evidence="4">HR10_N</strain>
    </source>
</reference>
<dbReference type="Proteomes" id="UP001360424">
    <property type="component" value="Chromosome"/>
</dbReference>
<dbReference type="SUPFAM" id="SSF54565">
    <property type="entry name" value="Ribosomal protein S16"/>
    <property type="match status" value="1"/>
</dbReference>
<dbReference type="HAMAP" id="MF_00385">
    <property type="entry name" value="Ribosomal_bS16"/>
    <property type="match status" value="1"/>
</dbReference>
<name>A0ABZ2GWL3_9GAMM</name>
<gene>
    <name evidence="3 4" type="primary">rpsP</name>
    <name evidence="4" type="ORF">RQL38_01565</name>
</gene>
<dbReference type="RefSeq" id="WP_338521284.1">
    <property type="nucleotide sequence ID" value="NZ_CP135136.1"/>
</dbReference>
<dbReference type="Pfam" id="PF00886">
    <property type="entry name" value="Ribosomal_S16"/>
    <property type="match status" value="1"/>
</dbReference>
<dbReference type="NCBIfam" id="TIGR00002">
    <property type="entry name" value="S16"/>
    <property type="match status" value="1"/>
</dbReference>
<sequence length="86" mass="10273">MLIIRLKKTGTKKKSLYKIIVIENKNKQNGKYIEKIGYFNSLINDNDKKRLYINIDRLNYWKNIGAKLSKRVYSLLKEKHRVNNTS</sequence>
<evidence type="ECO:0000313" key="5">
    <source>
        <dbReference type="Proteomes" id="UP001360424"/>
    </source>
</evidence>
<evidence type="ECO:0000256" key="3">
    <source>
        <dbReference type="HAMAP-Rule" id="MF_00385"/>
    </source>
</evidence>
<evidence type="ECO:0000313" key="4">
    <source>
        <dbReference type="EMBL" id="WWR11838.1"/>
    </source>
</evidence>
<organism evidence="4 5">
    <name type="scientific">Candidatus Legionella polyplacis</name>
    <dbReference type="NCBI Taxonomy" id="2005262"/>
    <lineage>
        <taxon>Bacteria</taxon>
        <taxon>Pseudomonadati</taxon>
        <taxon>Pseudomonadota</taxon>
        <taxon>Gammaproteobacteria</taxon>
        <taxon>Legionellales</taxon>
        <taxon>Legionellaceae</taxon>
        <taxon>Legionella</taxon>
    </lineage>
</organism>